<dbReference type="Pfam" id="PF07687">
    <property type="entry name" value="M20_dimer"/>
    <property type="match status" value="1"/>
</dbReference>
<evidence type="ECO:0000256" key="3">
    <source>
        <dbReference type="ARBA" id="ARBA00022801"/>
    </source>
</evidence>
<dbReference type="Gene3D" id="3.30.70.360">
    <property type="match status" value="1"/>
</dbReference>
<dbReference type="InterPro" id="IPR002933">
    <property type="entry name" value="Peptidase_M20"/>
</dbReference>
<dbReference type="NCBIfam" id="NF005914">
    <property type="entry name" value="PRK07907.1"/>
    <property type="match status" value="1"/>
</dbReference>
<dbReference type="Proteomes" id="UP000245753">
    <property type="component" value="Unassembled WGS sequence"/>
</dbReference>
<dbReference type="OrthoDB" id="9761532at2"/>
<evidence type="ECO:0000259" key="4">
    <source>
        <dbReference type="Pfam" id="PF07687"/>
    </source>
</evidence>
<dbReference type="CDD" id="cd03893">
    <property type="entry name" value="M20_Dipept_like"/>
    <property type="match status" value="1"/>
</dbReference>
<gene>
    <name evidence="5" type="ORF">DF200_03415</name>
</gene>
<sequence length="456" mass="48012">MADITTDELRSRIDEDWPRVVDALSEKIALGSVSAKGITGGHMKRSAEFVADLLGKEGVDARVVQSSNPDGTPGAWEVVGSRIVDPKAPTVLLYAHHDVQPVPDPSEWDTDPFVATAKDDGRLYGRGSADDGGGIAIHSGALHALGDDLGVNIKVFIEGEEEMGSPSFIPFIEAHRDEFASDVIIVADSGNWSAEIPSLTTSLRGNTCVDVTVRVLGHPVHSGQFGGPILDANTLASMLIASMYDENGSLVVPGVASEEPVGGLQRDLDEASLRADAAVVDGYRLAGADSLASRLWTKPSVTVIGFDAHPVDGSFNVIADSARFRLSMRTAPNQNPAEAQRALADFLVAHAPFGAEVSVEPLENGQGWAMDPDSAAVRDAEEALAEAFGTEPANKGEGGSIPFIPELQRIFPGAQVLVTGPEDPKANAHSPNESIDLASLRKNILAEALILTKLAK</sequence>
<dbReference type="Pfam" id="PF01546">
    <property type="entry name" value="Peptidase_M20"/>
    <property type="match status" value="1"/>
</dbReference>
<evidence type="ECO:0000313" key="5">
    <source>
        <dbReference type="EMBL" id="PWG60265.1"/>
    </source>
</evidence>
<reference evidence="5 6" key="1">
    <citation type="journal article" date="2018" name="Int. J. Syst. Evol. Microbiol.">
        <title>Bifidobacterium catulorum sp. nov., a novel taxon from the faeces of the baby common marmoset (Callithrix jacchus).</title>
        <authorList>
            <person name="Modesto M."/>
            <person name="Michelini S."/>
            <person name="Oki K."/>
            <person name="Biavati B."/>
            <person name="Watanabe K."/>
            <person name="Mattarelli P."/>
        </authorList>
    </citation>
    <scope>NUCLEOTIDE SEQUENCE [LARGE SCALE GENOMIC DNA]</scope>
    <source>
        <strain evidence="5 6">MRM 8.19</strain>
    </source>
</reference>
<keyword evidence="3" id="KW-0378">Hydrolase</keyword>
<proteinExistence type="predicted"/>
<evidence type="ECO:0000256" key="2">
    <source>
        <dbReference type="ARBA" id="ARBA00022723"/>
    </source>
</evidence>
<accession>A0A2U2MTV9</accession>
<keyword evidence="6" id="KW-1185">Reference proteome</keyword>
<dbReference type="AlphaFoldDB" id="A0A2U2MTV9"/>
<evidence type="ECO:0000313" key="6">
    <source>
        <dbReference type="Proteomes" id="UP000245753"/>
    </source>
</evidence>
<dbReference type="RefSeq" id="WP_109136898.1">
    <property type="nucleotide sequence ID" value="NZ_QFFN01000005.1"/>
</dbReference>
<dbReference type="GO" id="GO:0008233">
    <property type="term" value="F:peptidase activity"/>
    <property type="evidence" value="ECO:0007669"/>
    <property type="project" value="UniProtKB-KW"/>
</dbReference>
<dbReference type="EMBL" id="QFFN01000005">
    <property type="protein sequence ID" value="PWG60265.1"/>
    <property type="molecule type" value="Genomic_DNA"/>
</dbReference>
<dbReference type="InterPro" id="IPR051458">
    <property type="entry name" value="Cyt/Met_Dipeptidase"/>
</dbReference>
<dbReference type="InterPro" id="IPR011650">
    <property type="entry name" value="Peptidase_M20_dimer"/>
</dbReference>
<protein>
    <submittedName>
        <fullName evidence="5">Dipeptidase</fullName>
    </submittedName>
</protein>
<name>A0A2U2MTV9_9BIFI</name>
<dbReference type="Gene3D" id="3.40.630.10">
    <property type="entry name" value="Zn peptidases"/>
    <property type="match status" value="1"/>
</dbReference>
<comment type="caution">
    <text evidence="5">The sequence shown here is derived from an EMBL/GenBank/DDBJ whole genome shotgun (WGS) entry which is preliminary data.</text>
</comment>
<dbReference type="PANTHER" id="PTHR43270">
    <property type="entry name" value="BETA-ALA-HIS DIPEPTIDASE"/>
    <property type="match status" value="1"/>
</dbReference>
<dbReference type="GO" id="GO:0046872">
    <property type="term" value="F:metal ion binding"/>
    <property type="evidence" value="ECO:0007669"/>
    <property type="project" value="UniProtKB-KW"/>
</dbReference>
<dbReference type="PANTHER" id="PTHR43270:SF12">
    <property type="entry name" value="SUCCINYL-DIAMINOPIMELATE DESUCCINYLASE"/>
    <property type="match status" value="1"/>
</dbReference>
<dbReference type="SUPFAM" id="SSF53187">
    <property type="entry name" value="Zn-dependent exopeptidases"/>
    <property type="match status" value="1"/>
</dbReference>
<dbReference type="SUPFAM" id="SSF55031">
    <property type="entry name" value="Bacterial exopeptidase dimerisation domain"/>
    <property type="match status" value="1"/>
</dbReference>
<feature type="domain" description="Peptidase M20 dimerisation" evidence="4">
    <location>
        <begin position="210"/>
        <end position="352"/>
    </location>
</feature>
<keyword evidence="2" id="KW-0479">Metal-binding</keyword>
<keyword evidence="1" id="KW-0645">Protease</keyword>
<evidence type="ECO:0000256" key="1">
    <source>
        <dbReference type="ARBA" id="ARBA00022670"/>
    </source>
</evidence>
<dbReference type="InterPro" id="IPR036264">
    <property type="entry name" value="Bact_exopeptidase_dim_dom"/>
</dbReference>
<dbReference type="GO" id="GO:0006508">
    <property type="term" value="P:proteolysis"/>
    <property type="evidence" value="ECO:0007669"/>
    <property type="project" value="UniProtKB-KW"/>
</dbReference>
<organism evidence="5 6">
    <name type="scientific">Bifidobacterium catulorum</name>
    <dbReference type="NCBI Taxonomy" id="1630173"/>
    <lineage>
        <taxon>Bacteria</taxon>
        <taxon>Bacillati</taxon>
        <taxon>Actinomycetota</taxon>
        <taxon>Actinomycetes</taxon>
        <taxon>Bifidobacteriales</taxon>
        <taxon>Bifidobacteriaceae</taxon>
        <taxon>Bifidobacterium</taxon>
    </lineage>
</organism>